<dbReference type="PANTHER" id="PTHR31005">
    <property type="entry name" value="DUF4139 DOMAIN-CONTAINING PROTEIN"/>
    <property type="match status" value="1"/>
</dbReference>
<evidence type="ECO:0000259" key="3">
    <source>
        <dbReference type="Pfam" id="PF13598"/>
    </source>
</evidence>
<reference evidence="5" key="1">
    <citation type="journal article" date="2019" name="PLoS Negl. Trop. Dis.">
        <title>Revisiting the worldwide diversity of Leptospira species in the environment.</title>
        <authorList>
            <person name="Vincent A.T."/>
            <person name="Schiettekatte O."/>
            <person name="Bourhy P."/>
            <person name="Veyrier F.J."/>
            <person name="Picardeau M."/>
        </authorList>
    </citation>
    <scope>NUCLEOTIDE SEQUENCE [LARGE SCALE GENOMIC DNA]</scope>
    <source>
        <strain evidence="5">SSS9</strain>
    </source>
</reference>
<proteinExistence type="predicted"/>
<feature type="compositionally biased region" description="Polar residues" evidence="2">
    <location>
        <begin position="332"/>
        <end position="344"/>
    </location>
</feature>
<protein>
    <submittedName>
        <fullName evidence="5">Mucoidy inhibitor MuiA family protein</fullName>
    </submittedName>
</protein>
<gene>
    <name evidence="5" type="ORF">EHO59_03970</name>
</gene>
<feature type="domain" description="DUF4140" evidence="4">
    <location>
        <begin position="39"/>
        <end position="137"/>
    </location>
</feature>
<dbReference type="AlphaFoldDB" id="A0A4R9G6W8"/>
<keyword evidence="6" id="KW-1185">Reference proteome</keyword>
<feature type="coiled-coil region" evidence="1">
    <location>
        <begin position="106"/>
        <end position="143"/>
    </location>
</feature>
<dbReference type="OrthoDB" id="5379222at2"/>
<dbReference type="RefSeq" id="WP_135584958.1">
    <property type="nucleotide sequence ID" value="NZ_RQEP01000005.1"/>
</dbReference>
<dbReference type="Proteomes" id="UP000297453">
    <property type="component" value="Unassembled WGS sequence"/>
</dbReference>
<evidence type="ECO:0000259" key="4">
    <source>
        <dbReference type="Pfam" id="PF13600"/>
    </source>
</evidence>
<feature type="region of interest" description="Disordered" evidence="2">
    <location>
        <begin position="325"/>
        <end position="344"/>
    </location>
</feature>
<dbReference type="InterPro" id="IPR011935">
    <property type="entry name" value="CHP02231"/>
</dbReference>
<dbReference type="Pfam" id="PF13598">
    <property type="entry name" value="DUF4139"/>
    <property type="match status" value="1"/>
</dbReference>
<dbReference type="NCBIfam" id="TIGR02231">
    <property type="entry name" value="mucoidy inhibitor MuiA family protein"/>
    <property type="match status" value="1"/>
</dbReference>
<dbReference type="InterPro" id="IPR037291">
    <property type="entry name" value="DUF4139"/>
</dbReference>
<dbReference type="EMBL" id="RQEP01000005">
    <property type="protein sequence ID" value="TGK07274.1"/>
    <property type="molecule type" value="Genomic_DNA"/>
</dbReference>
<name>A0A4R9G6W8_9LEPT</name>
<dbReference type="InterPro" id="IPR025554">
    <property type="entry name" value="DUF4140"/>
</dbReference>
<evidence type="ECO:0000256" key="2">
    <source>
        <dbReference type="SAM" id="MobiDB-lite"/>
    </source>
</evidence>
<feature type="coiled-coil region" evidence="1">
    <location>
        <begin position="182"/>
        <end position="209"/>
    </location>
</feature>
<sequence>MKHSINIMNQNIYRFSIAFLTLISVPILAKETVLPIKEVTVHQGTAQILRTGKVQLEPGANKIEISYLPVSLLEETLTASVSAPQVEVTGSRTWKEEGTASSNPEVAQLQKKVQGMEKELESILAKENDIKAEKELLEEFRTKVSESVGRNLLYGRVEEDGKQWGNYLKRTRDDAVSLFAAWEKIEKAKQRLQTDLEEARAQLTILLSQAEKSTRITWVQIVNTSSENKTVDLRLSYLVSNADWRPAYILTAEDSLSKARLEYIAEIRQETGEDWKGVLLLLSTTRPDLSLRRNRLRPQRLFDIETQSKQEVLVNQSQAVGAAQVADEESNLPASNDAGSSSERGSGFLFRLPKAISLASQKESRKFEMLAFTAPIKVRTVAAPRYKPFPLLEADLQNIGDFPILPGEVSLFRSSGLVGRTKIGYVSPKDTLTVSLGTEGSLRLSYRKETNQTREGIISSQKVFERRVYLSLENFGKESKTVIIRDQIPISEVASVKVEVNRDSTTSGSKEYRTNSGIYEWNLEIPPSGKKEIKLEYRVTCPSEFDLNFLQ</sequence>
<comment type="caution">
    <text evidence="5">The sequence shown here is derived from an EMBL/GenBank/DDBJ whole genome shotgun (WGS) entry which is preliminary data.</text>
</comment>
<evidence type="ECO:0000313" key="6">
    <source>
        <dbReference type="Proteomes" id="UP000297453"/>
    </source>
</evidence>
<feature type="domain" description="DUF4139" evidence="3">
    <location>
        <begin position="233"/>
        <end position="542"/>
    </location>
</feature>
<evidence type="ECO:0000256" key="1">
    <source>
        <dbReference type="SAM" id="Coils"/>
    </source>
</evidence>
<keyword evidence="1" id="KW-0175">Coiled coil</keyword>
<dbReference type="PANTHER" id="PTHR31005:SF8">
    <property type="entry name" value="DUF4139 DOMAIN-CONTAINING PROTEIN"/>
    <property type="match status" value="1"/>
</dbReference>
<evidence type="ECO:0000313" key="5">
    <source>
        <dbReference type="EMBL" id="TGK07274.1"/>
    </source>
</evidence>
<accession>A0A4R9G6W8</accession>
<organism evidence="5 6">
    <name type="scientific">Leptospira semungkisensis</name>
    <dbReference type="NCBI Taxonomy" id="2484985"/>
    <lineage>
        <taxon>Bacteria</taxon>
        <taxon>Pseudomonadati</taxon>
        <taxon>Spirochaetota</taxon>
        <taxon>Spirochaetia</taxon>
        <taxon>Leptospirales</taxon>
        <taxon>Leptospiraceae</taxon>
        <taxon>Leptospira</taxon>
    </lineage>
</organism>
<dbReference type="Pfam" id="PF13600">
    <property type="entry name" value="DUF4140"/>
    <property type="match status" value="1"/>
</dbReference>